<evidence type="ECO:0000313" key="2">
    <source>
        <dbReference type="Proteomes" id="UP000198785"/>
    </source>
</evidence>
<keyword evidence="2" id="KW-1185">Reference proteome</keyword>
<proteinExistence type="predicted"/>
<dbReference type="OrthoDB" id="5649947at2"/>
<dbReference type="EMBL" id="FOZZ01000015">
    <property type="protein sequence ID" value="SFT14898.1"/>
    <property type="molecule type" value="Genomic_DNA"/>
</dbReference>
<dbReference type="AlphaFoldDB" id="A0A1I6VMG2"/>
<dbReference type="STRING" id="683125.SAMN05660206_11554"/>
<dbReference type="RefSeq" id="WP_093367444.1">
    <property type="nucleotide sequence ID" value="NZ_FOZZ01000015.1"/>
</dbReference>
<name>A0A1I6VMG2_9SPHI</name>
<reference evidence="1 2" key="1">
    <citation type="submission" date="2016-10" db="EMBL/GenBank/DDBJ databases">
        <authorList>
            <person name="de Groot N.N."/>
        </authorList>
    </citation>
    <scope>NUCLEOTIDE SEQUENCE [LARGE SCALE GENOMIC DNA]</scope>
    <source>
        <strain evidence="1 2">DSM 22789</strain>
    </source>
</reference>
<organism evidence="1 2">
    <name type="scientific">Sphingobacterium wenxiniae</name>
    <dbReference type="NCBI Taxonomy" id="683125"/>
    <lineage>
        <taxon>Bacteria</taxon>
        <taxon>Pseudomonadati</taxon>
        <taxon>Bacteroidota</taxon>
        <taxon>Sphingobacteriia</taxon>
        <taxon>Sphingobacteriales</taxon>
        <taxon>Sphingobacteriaceae</taxon>
        <taxon>Sphingobacterium</taxon>
    </lineage>
</organism>
<accession>A0A1I6VMG2</accession>
<sequence>MKVLPNFTIEAKGNISEEFLKRSILSFHQATSYIQNLVYGRNSNKDDLTTVLTDNRGTCSTKHAILNQLAIEHEMNDIKLMLGIFKMNAINTPITASTLSKNHLEYIPEAHTYLKHKDNYFDFTRRNSSPNNFLNDLLFETEIQASEINQGKIQIHKTFLVDWLNKNTDINYSLNDLWEIREQCIRDLSQ</sequence>
<gene>
    <name evidence="1" type="ORF">SAMN05660206_11554</name>
</gene>
<dbReference type="Proteomes" id="UP000198785">
    <property type="component" value="Unassembled WGS sequence"/>
</dbReference>
<evidence type="ECO:0008006" key="3">
    <source>
        <dbReference type="Google" id="ProtNLM"/>
    </source>
</evidence>
<protein>
    <recommendedName>
        <fullName evidence="3">Transglutaminase-like superfamily protein</fullName>
    </recommendedName>
</protein>
<evidence type="ECO:0000313" key="1">
    <source>
        <dbReference type="EMBL" id="SFT14898.1"/>
    </source>
</evidence>